<protein>
    <recommendedName>
        <fullName evidence="9">Citrate transporter-like domain-containing protein</fullName>
    </recommendedName>
</protein>
<dbReference type="PANTHER" id="PTHR10283">
    <property type="entry name" value="SOLUTE CARRIER FAMILY 13 MEMBER"/>
    <property type="match status" value="1"/>
</dbReference>
<dbReference type="OrthoDB" id="6493944at2759"/>
<feature type="transmembrane region" description="Helical" evidence="6">
    <location>
        <begin position="139"/>
        <end position="161"/>
    </location>
</feature>
<dbReference type="CDD" id="cd01115">
    <property type="entry name" value="SLC13_permease"/>
    <property type="match status" value="1"/>
</dbReference>
<dbReference type="PANTHER" id="PTHR10283:SF82">
    <property type="entry name" value="SOLUTE CARRIER FAMILY 13 MEMBER 2"/>
    <property type="match status" value="1"/>
</dbReference>
<dbReference type="InterPro" id="IPR031312">
    <property type="entry name" value="Na/sul_symport_CS"/>
</dbReference>
<feature type="transmembrane region" description="Helical" evidence="6">
    <location>
        <begin position="181"/>
        <end position="199"/>
    </location>
</feature>
<dbReference type="Proteomes" id="UP000008312">
    <property type="component" value="Unassembled WGS sequence"/>
</dbReference>
<dbReference type="InterPro" id="IPR001898">
    <property type="entry name" value="SLC13A/DASS"/>
</dbReference>
<keyword evidence="8" id="KW-1185">Reference proteome</keyword>
<feature type="transmembrane region" description="Helical" evidence="6">
    <location>
        <begin position="411"/>
        <end position="428"/>
    </location>
</feature>
<dbReference type="PROSITE" id="PS01271">
    <property type="entry name" value="NA_SULFATE"/>
    <property type="match status" value="1"/>
</dbReference>
<feature type="transmembrane region" description="Helical" evidence="6">
    <location>
        <begin position="577"/>
        <end position="601"/>
    </location>
</feature>
<feature type="transmembrane region" description="Helical" evidence="6">
    <location>
        <begin position="107"/>
        <end position="127"/>
    </location>
</feature>
<proteinExistence type="predicted"/>
<organism evidence="7">
    <name type="scientific">Blastocystis hominis</name>
    <dbReference type="NCBI Taxonomy" id="12968"/>
    <lineage>
        <taxon>Eukaryota</taxon>
        <taxon>Sar</taxon>
        <taxon>Stramenopiles</taxon>
        <taxon>Bigyra</taxon>
        <taxon>Opalozoa</taxon>
        <taxon>Opalinata</taxon>
        <taxon>Blastocystidae</taxon>
        <taxon>Blastocystis</taxon>
    </lineage>
</organism>
<gene>
    <name evidence="7" type="ORF">GSBLH_T00000640001</name>
</gene>
<evidence type="ECO:0000256" key="6">
    <source>
        <dbReference type="SAM" id="Phobius"/>
    </source>
</evidence>
<dbReference type="RefSeq" id="XP_012894328.1">
    <property type="nucleotide sequence ID" value="XM_013038874.1"/>
</dbReference>
<feature type="transmembrane region" description="Helical" evidence="6">
    <location>
        <begin position="537"/>
        <end position="557"/>
    </location>
</feature>
<dbReference type="InParanoid" id="D8LWU1"/>
<feature type="transmembrane region" description="Helical" evidence="6">
    <location>
        <begin position="273"/>
        <end position="303"/>
    </location>
</feature>
<evidence type="ECO:0008006" key="9">
    <source>
        <dbReference type="Google" id="ProtNLM"/>
    </source>
</evidence>
<evidence type="ECO:0000313" key="7">
    <source>
        <dbReference type="EMBL" id="CBK20280.2"/>
    </source>
</evidence>
<evidence type="ECO:0000256" key="5">
    <source>
        <dbReference type="ARBA" id="ARBA00023136"/>
    </source>
</evidence>
<evidence type="ECO:0000256" key="2">
    <source>
        <dbReference type="ARBA" id="ARBA00022448"/>
    </source>
</evidence>
<feature type="transmembrane region" description="Helical" evidence="6">
    <location>
        <begin position="373"/>
        <end position="391"/>
    </location>
</feature>
<keyword evidence="2" id="KW-0813">Transport</keyword>
<feature type="transmembrane region" description="Helical" evidence="6">
    <location>
        <begin position="220"/>
        <end position="237"/>
    </location>
</feature>
<sequence length="618" mass="67698">MDNKAVEVKVEGQENTTISPKSGEVEMSLISSDTVEVKRSASAMDKIALGAASLTQGSAGQGKSGSFYGEMDPALLPSIIKRGSSMMGEDAKKEAKPKTWCEVFSQVRVIACIIGLVISIVVMCLPLNKEKPAIAKTLGVLLIMATCWITEILPLSVTALFPVVMFPLLGVESASKISTQYFNDTIFMFLAGFLLSLAMERWNLHRRIALFITSFFERPRSILFGVMFAAFFLSMWISNTAAALMMVTNVTALVDTLEEHYGKQKMARFSKAIMIGIAFSCNIGGFATLIGTPPNMLFAQIFAQTWPYDPTNPNGPPDISFSSWLIAVLPCDILLFILMWLYFAFVYTPSATELHIDPGYCAQEYKKLGKASYEEKVVFTAFICLAVLWMFRSDLGSLPGWSRLFGEYASYLSDGTVGMTIVLILFFIPTMRCWKRQNTEEEDATILTWNTAKKLPWDLVLLFGGGFALADACNVSGLSEWIGDLLKGIGSWPLFLAILVMTLVMCVLTSFTSNTATASILLPVMVGIAQKTQINPLVLMVPVTIAASCAFLLPVGTPPNLVVFASNRITMLDMLKAGIMTTVLALIIIMLITFVMLPLVYDVDLDSYPAWANTTSTA</sequence>
<dbReference type="GO" id="GO:0015141">
    <property type="term" value="F:succinate transmembrane transporter activity"/>
    <property type="evidence" value="ECO:0007669"/>
    <property type="project" value="UniProtKB-ARBA"/>
</dbReference>
<dbReference type="Pfam" id="PF00939">
    <property type="entry name" value="Na_sulph_symp"/>
    <property type="match status" value="1"/>
</dbReference>
<comment type="subcellular location">
    <subcellularLocation>
        <location evidence="1">Membrane</location>
        <topology evidence="1">Multi-pass membrane protein</topology>
    </subcellularLocation>
</comment>
<dbReference type="GO" id="GO:0005886">
    <property type="term" value="C:plasma membrane"/>
    <property type="evidence" value="ECO:0007669"/>
    <property type="project" value="TreeGrafter"/>
</dbReference>
<keyword evidence="5 6" id="KW-0472">Membrane</keyword>
<dbReference type="GeneID" id="24917942"/>
<feature type="transmembrane region" description="Helical" evidence="6">
    <location>
        <begin position="323"/>
        <end position="345"/>
    </location>
</feature>
<accession>D8LWU1</accession>
<evidence type="ECO:0000256" key="4">
    <source>
        <dbReference type="ARBA" id="ARBA00022989"/>
    </source>
</evidence>
<dbReference type="EMBL" id="FN668638">
    <property type="protein sequence ID" value="CBK20280.2"/>
    <property type="molecule type" value="Genomic_DNA"/>
</dbReference>
<name>D8LWU1_BLAHO</name>
<evidence type="ECO:0000313" key="8">
    <source>
        <dbReference type="Proteomes" id="UP000008312"/>
    </source>
</evidence>
<reference evidence="7" key="1">
    <citation type="submission" date="2010-02" db="EMBL/GenBank/DDBJ databases">
        <title>Sequencing and annotation of the Blastocystis hominis genome.</title>
        <authorList>
            <person name="Wincker P."/>
        </authorList>
    </citation>
    <scope>NUCLEOTIDE SEQUENCE</scope>
    <source>
        <strain evidence="7">Singapore isolate B</strain>
    </source>
</reference>
<keyword evidence="4 6" id="KW-1133">Transmembrane helix</keyword>
<evidence type="ECO:0000256" key="3">
    <source>
        <dbReference type="ARBA" id="ARBA00022692"/>
    </source>
</evidence>
<dbReference type="OMA" id="LMGIWWM"/>
<keyword evidence="3 6" id="KW-0812">Transmembrane</keyword>
<feature type="transmembrane region" description="Helical" evidence="6">
    <location>
        <begin position="459"/>
        <end position="482"/>
    </location>
</feature>
<feature type="transmembrane region" description="Helical" evidence="6">
    <location>
        <begin position="494"/>
        <end position="525"/>
    </location>
</feature>
<dbReference type="AlphaFoldDB" id="D8LWU1"/>
<evidence type="ECO:0000256" key="1">
    <source>
        <dbReference type="ARBA" id="ARBA00004141"/>
    </source>
</evidence>